<dbReference type="EMBL" id="JAVIJP010000005">
    <property type="protein sequence ID" value="KAL3653101.1"/>
    <property type="molecule type" value="Genomic_DNA"/>
</dbReference>
<gene>
    <name evidence="2" type="ORF">CASFOL_002782</name>
</gene>
<evidence type="ECO:0000313" key="3">
    <source>
        <dbReference type="Proteomes" id="UP001632038"/>
    </source>
</evidence>
<reference evidence="3" key="1">
    <citation type="journal article" date="2024" name="IScience">
        <title>Strigolactones Initiate the Formation of Haustorium-like Structures in Castilleja.</title>
        <authorList>
            <person name="Buerger M."/>
            <person name="Peterson D."/>
            <person name="Chory J."/>
        </authorList>
    </citation>
    <scope>NUCLEOTIDE SEQUENCE [LARGE SCALE GENOMIC DNA]</scope>
</reference>
<dbReference type="PANTHER" id="PTHR34189">
    <property type="entry name" value="TRANSMEMBRANE PROTEIN"/>
    <property type="match status" value="1"/>
</dbReference>
<feature type="transmembrane region" description="Helical" evidence="1">
    <location>
        <begin position="53"/>
        <end position="76"/>
    </location>
</feature>
<keyword evidence="1" id="KW-1133">Transmembrane helix</keyword>
<dbReference type="Proteomes" id="UP001632038">
    <property type="component" value="Unassembled WGS sequence"/>
</dbReference>
<dbReference type="PANTHER" id="PTHR34189:SF18">
    <property type="entry name" value="SERINE_THREONINE-KINASE RLCKVII PROTEIN"/>
    <property type="match status" value="1"/>
</dbReference>
<protein>
    <submittedName>
        <fullName evidence="2">Uncharacterized protein</fullName>
    </submittedName>
</protein>
<keyword evidence="1" id="KW-0812">Transmembrane</keyword>
<accession>A0ABD3EFZ7</accession>
<dbReference type="AlphaFoldDB" id="A0ABD3EFZ7"/>
<evidence type="ECO:0000313" key="2">
    <source>
        <dbReference type="EMBL" id="KAL3653101.1"/>
    </source>
</evidence>
<proteinExistence type="predicted"/>
<name>A0ABD3EFZ7_9LAMI</name>
<sequence>MQRQASTIRVVDLPQPKSFFSPSPRRKMEGPTSDLPVFNSKREILGSNLKGKLVHLIPLLVLLCLFILWWCSYPVFLEMKNGRITDAYRMMKQNIPLASTSPVPPYTSISEVQMVGNDGIAK</sequence>
<keyword evidence="1" id="KW-0472">Membrane</keyword>
<keyword evidence="3" id="KW-1185">Reference proteome</keyword>
<organism evidence="2 3">
    <name type="scientific">Castilleja foliolosa</name>
    <dbReference type="NCBI Taxonomy" id="1961234"/>
    <lineage>
        <taxon>Eukaryota</taxon>
        <taxon>Viridiplantae</taxon>
        <taxon>Streptophyta</taxon>
        <taxon>Embryophyta</taxon>
        <taxon>Tracheophyta</taxon>
        <taxon>Spermatophyta</taxon>
        <taxon>Magnoliopsida</taxon>
        <taxon>eudicotyledons</taxon>
        <taxon>Gunneridae</taxon>
        <taxon>Pentapetalae</taxon>
        <taxon>asterids</taxon>
        <taxon>lamiids</taxon>
        <taxon>Lamiales</taxon>
        <taxon>Orobanchaceae</taxon>
        <taxon>Pedicularideae</taxon>
        <taxon>Castillejinae</taxon>
        <taxon>Castilleja</taxon>
    </lineage>
</organism>
<evidence type="ECO:0000256" key="1">
    <source>
        <dbReference type="SAM" id="Phobius"/>
    </source>
</evidence>
<comment type="caution">
    <text evidence="2">The sequence shown here is derived from an EMBL/GenBank/DDBJ whole genome shotgun (WGS) entry which is preliminary data.</text>
</comment>